<dbReference type="PANTHER" id="PTHR23063">
    <property type="entry name" value="PHOSPHOLIPID ACYLTRANSFERASE"/>
    <property type="match status" value="1"/>
</dbReference>
<evidence type="ECO:0000256" key="2">
    <source>
        <dbReference type="ARBA" id="ARBA00005189"/>
    </source>
</evidence>
<evidence type="ECO:0000313" key="17">
    <source>
        <dbReference type="EMBL" id="LAC24045.1"/>
    </source>
</evidence>
<evidence type="ECO:0000256" key="14">
    <source>
        <dbReference type="SAM" id="MobiDB-lite"/>
    </source>
</evidence>
<protein>
    <submittedName>
        <fullName evidence="17">Glycerol-3-phosphate acyltransferase 3-like</fullName>
    </submittedName>
</protein>
<evidence type="ECO:0000256" key="9">
    <source>
        <dbReference type="ARBA" id="ARBA00023136"/>
    </source>
</evidence>
<feature type="transmembrane region" description="Helical" evidence="15">
    <location>
        <begin position="6"/>
        <end position="26"/>
    </location>
</feature>
<evidence type="ECO:0000256" key="4">
    <source>
        <dbReference type="ARBA" id="ARBA00022516"/>
    </source>
</evidence>
<feature type="region of interest" description="Disordered" evidence="14">
    <location>
        <begin position="628"/>
        <end position="669"/>
    </location>
</feature>
<organism evidence="17">
    <name type="scientific">Hirondellea gigas</name>
    <dbReference type="NCBI Taxonomy" id="1518452"/>
    <lineage>
        <taxon>Eukaryota</taxon>
        <taxon>Metazoa</taxon>
        <taxon>Ecdysozoa</taxon>
        <taxon>Arthropoda</taxon>
        <taxon>Crustacea</taxon>
        <taxon>Multicrustacea</taxon>
        <taxon>Malacostraca</taxon>
        <taxon>Eumalacostraca</taxon>
        <taxon>Peracarida</taxon>
        <taxon>Amphipoda</taxon>
        <taxon>Amphilochidea</taxon>
        <taxon>Lysianassida</taxon>
        <taxon>Lysianassidira</taxon>
        <taxon>Lysianassoidea</taxon>
        <taxon>Lysianassidae</taxon>
        <taxon>Hirondellea</taxon>
    </lineage>
</organism>
<evidence type="ECO:0000256" key="10">
    <source>
        <dbReference type="ARBA" id="ARBA00023209"/>
    </source>
</evidence>
<dbReference type="Pfam" id="PF01553">
    <property type="entry name" value="Acyltransferase"/>
    <property type="match status" value="1"/>
</dbReference>
<evidence type="ECO:0000256" key="6">
    <source>
        <dbReference type="ARBA" id="ARBA00022692"/>
    </source>
</evidence>
<dbReference type="GO" id="GO:0005783">
    <property type="term" value="C:endoplasmic reticulum"/>
    <property type="evidence" value="ECO:0007669"/>
    <property type="project" value="TreeGrafter"/>
</dbReference>
<evidence type="ECO:0000256" key="7">
    <source>
        <dbReference type="ARBA" id="ARBA00022989"/>
    </source>
</evidence>
<evidence type="ECO:0000256" key="3">
    <source>
        <dbReference type="ARBA" id="ARBA00008655"/>
    </source>
</evidence>
<dbReference type="CDD" id="cd07991">
    <property type="entry name" value="LPLAT_LPCAT1-like"/>
    <property type="match status" value="1"/>
</dbReference>
<dbReference type="SMART" id="SM00563">
    <property type="entry name" value="PlsC"/>
    <property type="match status" value="1"/>
</dbReference>
<feature type="transmembrane region" description="Helical" evidence="15">
    <location>
        <begin position="197"/>
        <end position="215"/>
    </location>
</feature>
<evidence type="ECO:0000256" key="8">
    <source>
        <dbReference type="ARBA" id="ARBA00023098"/>
    </source>
</evidence>
<feature type="transmembrane region" description="Helical" evidence="15">
    <location>
        <begin position="256"/>
        <end position="273"/>
    </location>
</feature>
<comment type="pathway">
    <text evidence="13">Phospholipid metabolism.</text>
</comment>
<evidence type="ECO:0000256" key="13">
    <source>
        <dbReference type="ARBA" id="ARBA00025707"/>
    </source>
</evidence>
<feature type="transmembrane region" description="Helical" evidence="15">
    <location>
        <begin position="164"/>
        <end position="185"/>
    </location>
</feature>
<sequence length="669" mass="75436">MMATLWTFLCWVHICLVVFHFLIASFGRKLGLRKRYIDLLLELFQFSQQRVDKSKKIRHSISLDDSDIVEEAQKLSFSQPKYLGVSHEDRTGFELGDILDYVTSGVSAIVEDSVLTNFVPKQPPGWNLLTRTNTREYEFISFRLTALWMVGFFIRYFILLPSRLFVLIIGMAFLFVCNIVVGMLPDGPTKRKVNARISIFCFDFVAGSLSLFATFHNPENKPQSGITVANHTSPIDSMILSTDNVYDMVGQLHGGILGYFMTLMSHSSAHIWFERNNDKERSDVTRRLKEHTSDPELPPILIFPEGVCVNNTSVVRFKKGAFEIGCVIYPVAIRFDPRFGDAYWWQDAFFFYILYMMTSWAIVCDVWYLPPVTRGPDETSIEFAKRVKSTIAEQGGMCDVSIDGLLKIKPPKADLKSMYQLEFAKHCSTPKKPQSHSVSQPTVPNFNLIDLRMETISDNNDHLVASNKNSLECSNYLKTDCNLLDLQPGETLCDDVESKPNSSSANPLTCSDEVNDCLEVRSSSFGGLDGDQQVRKRVISSVEELGASCINELNYSKVDDGFINKIRDVVEDQELLHLHDNVERKLSENEVKETGGTFHSNSRIMEAGSLHRDAGGLGVSISGKEIEESDSVLQSNAAVPFTSETEDKRKESSEPDSNDRVKETDQVLK</sequence>
<dbReference type="GO" id="GO:0016020">
    <property type="term" value="C:membrane"/>
    <property type="evidence" value="ECO:0007669"/>
    <property type="project" value="UniProtKB-SubCell"/>
</dbReference>
<keyword evidence="7 15" id="KW-1133">Transmembrane helix</keyword>
<feature type="compositionally biased region" description="Basic and acidic residues" evidence="14">
    <location>
        <begin position="645"/>
        <end position="669"/>
    </location>
</feature>
<evidence type="ECO:0000256" key="12">
    <source>
        <dbReference type="ARBA" id="ARBA00023315"/>
    </source>
</evidence>
<evidence type="ECO:0000256" key="15">
    <source>
        <dbReference type="SAM" id="Phobius"/>
    </source>
</evidence>
<feature type="transmembrane region" description="Helical" evidence="15">
    <location>
        <begin position="348"/>
        <end position="369"/>
    </location>
</feature>
<evidence type="ECO:0000256" key="1">
    <source>
        <dbReference type="ARBA" id="ARBA00004370"/>
    </source>
</evidence>
<keyword evidence="4" id="KW-0444">Lipid biosynthesis</keyword>
<dbReference type="GO" id="GO:0019432">
    <property type="term" value="P:triglyceride biosynthetic process"/>
    <property type="evidence" value="ECO:0007669"/>
    <property type="project" value="TreeGrafter"/>
</dbReference>
<evidence type="ECO:0000256" key="11">
    <source>
        <dbReference type="ARBA" id="ARBA00023264"/>
    </source>
</evidence>
<keyword evidence="5 17" id="KW-0808">Transferase</keyword>
<dbReference type="PANTHER" id="PTHR23063:SF2">
    <property type="entry name" value="GLYCEROL-3-PHOSPHATE ACYLTRANSFERASE 4, ISOFORM D-RELATED"/>
    <property type="match status" value="1"/>
</dbReference>
<name>A0A6A7G205_9CRUS</name>
<keyword evidence="8" id="KW-0443">Lipid metabolism</keyword>
<dbReference type="AlphaFoldDB" id="A0A6A7G205"/>
<evidence type="ECO:0000259" key="16">
    <source>
        <dbReference type="SMART" id="SM00563"/>
    </source>
</evidence>
<feature type="transmembrane region" description="Helical" evidence="15">
    <location>
        <begin position="140"/>
        <end position="158"/>
    </location>
</feature>
<keyword evidence="10" id="KW-0594">Phospholipid biosynthesis</keyword>
<dbReference type="GO" id="GO:0004366">
    <property type="term" value="F:glycerol-3-phosphate O-acyltransferase activity"/>
    <property type="evidence" value="ECO:0007669"/>
    <property type="project" value="TreeGrafter"/>
</dbReference>
<accession>A0A6A7G205</accession>
<dbReference type="InterPro" id="IPR045252">
    <property type="entry name" value="LPCAT1-like"/>
</dbReference>
<comment type="similarity">
    <text evidence="3">Belongs to the 1-acyl-sn-glycerol-3-phosphate acyltransferase family.</text>
</comment>
<dbReference type="GO" id="GO:0008654">
    <property type="term" value="P:phospholipid biosynthetic process"/>
    <property type="evidence" value="ECO:0007669"/>
    <property type="project" value="UniProtKB-KW"/>
</dbReference>
<feature type="domain" description="Phospholipid/glycerol acyltransferase" evidence="16">
    <location>
        <begin position="225"/>
        <end position="336"/>
    </location>
</feature>
<evidence type="ECO:0000256" key="5">
    <source>
        <dbReference type="ARBA" id="ARBA00022679"/>
    </source>
</evidence>
<dbReference type="EMBL" id="IACT01004871">
    <property type="protein sequence ID" value="LAC24045.1"/>
    <property type="molecule type" value="mRNA"/>
</dbReference>
<proteinExistence type="evidence at transcript level"/>
<keyword evidence="6 15" id="KW-0812">Transmembrane</keyword>
<comment type="pathway">
    <text evidence="2">Lipid metabolism.</text>
</comment>
<keyword evidence="9 15" id="KW-0472">Membrane</keyword>
<keyword evidence="11" id="KW-1208">Phospholipid metabolism</keyword>
<comment type="subcellular location">
    <subcellularLocation>
        <location evidence="1">Membrane</location>
    </subcellularLocation>
</comment>
<reference evidence="17" key="1">
    <citation type="submission" date="2017-11" db="EMBL/GenBank/DDBJ databases">
        <title>The sensing device of the deep-sea amphipod.</title>
        <authorList>
            <person name="Kobayashi H."/>
            <person name="Nagahama T."/>
            <person name="Arai W."/>
            <person name="Sasagawa Y."/>
            <person name="Umeda M."/>
            <person name="Hayashi T."/>
            <person name="Nikaido I."/>
            <person name="Watanabe H."/>
            <person name="Oguri K."/>
            <person name="Kitazato H."/>
            <person name="Fujioka K."/>
            <person name="Kido Y."/>
            <person name="Takami H."/>
        </authorList>
    </citation>
    <scope>NUCLEOTIDE SEQUENCE</scope>
    <source>
        <tissue evidence="17">Whole body</tissue>
    </source>
</reference>
<dbReference type="InterPro" id="IPR002123">
    <property type="entry name" value="Plipid/glycerol_acylTrfase"/>
</dbReference>
<keyword evidence="12 17" id="KW-0012">Acyltransferase</keyword>